<organism evidence="1 2">
    <name type="scientific">Bacillus seohaeanensis</name>
    <dbReference type="NCBI Taxonomy" id="284580"/>
    <lineage>
        <taxon>Bacteria</taxon>
        <taxon>Bacillati</taxon>
        <taxon>Bacillota</taxon>
        <taxon>Bacilli</taxon>
        <taxon>Bacillales</taxon>
        <taxon>Bacillaceae</taxon>
        <taxon>Bacillus</taxon>
    </lineage>
</organism>
<proteinExistence type="predicted"/>
<dbReference type="EMBL" id="JBHUMF010000035">
    <property type="protein sequence ID" value="MFD2683194.1"/>
    <property type="molecule type" value="Genomic_DNA"/>
</dbReference>
<gene>
    <name evidence="1" type="ORF">ACFSUL_20885</name>
</gene>
<keyword evidence="2" id="KW-1185">Reference proteome</keyword>
<dbReference type="RefSeq" id="WP_377938277.1">
    <property type="nucleotide sequence ID" value="NZ_JBHUMF010000035.1"/>
</dbReference>
<name>A0ABW5RYI8_9BACI</name>
<comment type="caution">
    <text evidence="1">The sequence shown here is derived from an EMBL/GenBank/DDBJ whole genome shotgun (WGS) entry which is preliminary data.</text>
</comment>
<reference evidence="2" key="1">
    <citation type="journal article" date="2019" name="Int. J. Syst. Evol. Microbiol.">
        <title>The Global Catalogue of Microorganisms (GCM) 10K type strain sequencing project: providing services to taxonomists for standard genome sequencing and annotation.</title>
        <authorList>
            <consortium name="The Broad Institute Genomics Platform"/>
            <consortium name="The Broad Institute Genome Sequencing Center for Infectious Disease"/>
            <person name="Wu L."/>
            <person name="Ma J."/>
        </authorList>
    </citation>
    <scope>NUCLEOTIDE SEQUENCE [LARGE SCALE GENOMIC DNA]</scope>
    <source>
        <strain evidence="2">KCTC 3913</strain>
    </source>
</reference>
<protein>
    <submittedName>
        <fullName evidence="1">Uncharacterized protein</fullName>
    </submittedName>
</protein>
<evidence type="ECO:0000313" key="1">
    <source>
        <dbReference type="EMBL" id="MFD2683194.1"/>
    </source>
</evidence>
<sequence>MYPIDMKVNPSYLDDELIIAFTFQFQLSQNKIGEAVVFTYPEFSSSNEEKELYHNDRTILKNNKFATLKEFNVIKEYEKDSMAKLLYFLKVIGIKLYEGPIKKAVI</sequence>
<accession>A0ABW5RYI8</accession>
<dbReference type="Proteomes" id="UP001597506">
    <property type="component" value="Unassembled WGS sequence"/>
</dbReference>
<evidence type="ECO:0000313" key="2">
    <source>
        <dbReference type="Proteomes" id="UP001597506"/>
    </source>
</evidence>